<gene>
    <name evidence="6" type="ORF">BA177_02740</name>
</gene>
<evidence type="ECO:0000313" key="6">
    <source>
        <dbReference type="EMBL" id="ANO50279.1"/>
    </source>
</evidence>
<dbReference type="PANTHER" id="PTHR10404">
    <property type="entry name" value="N-ACETYLATED-ALPHA-LINKED ACIDIC DIPEPTIDASE"/>
    <property type="match status" value="1"/>
</dbReference>
<dbReference type="SUPFAM" id="SSF47672">
    <property type="entry name" value="Transferrin receptor-like dimerisation domain"/>
    <property type="match status" value="1"/>
</dbReference>
<dbReference type="PANTHER" id="PTHR10404:SF46">
    <property type="entry name" value="VACUOLAR PROTEIN SORTING-ASSOCIATED PROTEIN 70"/>
    <property type="match status" value="1"/>
</dbReference>
<dbReference type="InterPro" id="IPR046450">
    <property type="entry name" value="PA_dom_sf"/>
</dbReference>
<proteinExistence type="inferred from homology"/>
<sequence>MRFVLLALMVAGGVQLSVADELLGFDQPRSEAQRALESRFDQYISAEEQTEWLRRLSAKPHHVGSTAGKENAEYIAALLESWGYSVEIAEYSILLPTPKTRELELLAPQQYTAGLEEDTLAEDPSTAVRDELLPPYNAFSTDGEVEGELVFVNYGIPEDYELLERYGVSVEGKIAIAKYGKSWRGIKPKLAGEKGAIATIIYSDPGDDGYAAGDVYPKGPFKHESAVQRGSVMDMPTYPGDVLTPGIGATADAKRLDRNNAPTITKIPVLPISARDALPLLAAMDGAVVPNEWRGGLPITYHLGPGPARVRMKLEFNWDTVTAYNVIARLEGSEFPEQWVIRGNHHDGWNHGAADPVSGIVAMLSEAKAIGELAKAGQRPARTIIFAAWDAEEPGLIGSTEWAEDHADELRKHAVAYLNTDGNSRGFISVGGSHTLERFLDGVVDDVTDPQTGVSLKERRKAAMTTAASSDKARAEAKRSSLRLYPMGSGSDYTPFLQHLGIASVNFGFGGEGASGSYHTLYDTFEHYTTWRDPGLHYGAALSKVAGRATLRLANAPLLPFEFEGFTDNVAMYIDELEALADDLRKETASQNQQIEDGLYALALDPTGPLGPPTAKPKVPYFSFAPLRNALERLQAAAQAYDAAVADSGRSSRTINELLYTSERLLTRDQGLSGRPWYKHHIYAPGFYTGYGVKTIPGVREAIEQRQYDAVAPQVDIAAAVLLRMAERIESVTDMLER</sequence>
<dbReference type="InterPro" id="IPR003137">
    <property type="entry name" value="PA_domain"/>
</dbReference>
<organism evidence="6 7">
    <name type="scientific">Woeseia oceani</name>
    <dbReference type="NCBI Taxonomy" id="1548547"/>
    <lineage>
        <taxon>Bacteria</taxon>
        <taxon>Pseudomonadati</taxon>
        <taxon>Pseudomonadota</taxon>
        <taxon>Gammaproteobacteria</taxon>
        <taxon>Woeseiales</taxon>
        <taxon>Woeseiaceae</taxon>
        <taxon>Woeseia</taxon>
    </lineage>
</organism>
<evidence type="ECO:0000256" key="2">
    <source>
        <dbReference type="SAM" id="SignalP"/>
    </source>
</evidence>
<dbReference type="EMBL" id="CP016268">
    <property type="protein sequence ID" value="ANO50279.1"/>
    <property type="molecule type" value="Genomic_DNA"/>
</dbReference>
<feature type="chain" id="PRO_5008260052" evidence="2">
    <location>
        <begin position="20"/>
        <end position="738"/>
    </location>
</feature>
<dbReference type="Gene3D" id="3.40.630.10">
    <property type="entry name" value="Zn peptidases"/>
    <property type="match status" value="1"/>
</dbReference>
<dbReference type="AlphaFoldDB" id="A0A193LD14"/>
<dbReference type="Proteomes" id="UP000092695">
    <property type="component" value="Chromosome"/>
</dbReference>
<evidence type="ECO:0000259" key="5">
    <source>
        <dbReference type="Pfam" id="PF04389"/>
    </source>
</evidence>
<dbReference type="Gene3D" id="1.20.930.40">
    <property type="entry name" value="Transferrin receptor-like, dimerisation domain"/>
    <property type="match status" value="1"/>
</dbReference>
<keyword evidence="7" id="KW-1185">Reference proteome</keyword>
<evidence type="ECO:0000313" key="7">
    <source>
        <dbReference type="Proteomes" id="UP000092695"/>
    </source>
</evidence>
<keyword evidence="6" id="KW-0378">Hydrolase</keyword>
<dbReference type="FunFam" id="3.40.630.10:FF:000101">
    <property type="entry name" value="N-acetylated alpha-linked acidic dipeptidase like 1"/>
    <property type="match status" value="1"/>
</dbReference>
<dbReference type="SUPFAM" id="SSF53187">
    <property type="entry name" value="Zn-dependent exopeptidases"/>
    <property type="match status" value="1"/>
</dbReference>
<name>A0A193LD14_9GAMM</name>
<dbReference type="KEGG" id="woc:BA177_02740"/>
<dbReference type="InterPro" id="IPR036757">
    <property type="entry name" value="TFR-like_dimer_dom_sf"/>
</dbReference>
<dbReference type="CDD" id="cd02121">
    <property type="entry name" value="PA_GCPII_like"/>
    <property type="match status" value="1"/>
</dbReference>
<dbReference type="Pfam" id="PF04253">
    <property type="entry name" value="TFR_dimer"/>
    <property type="match status" value="1"/>
</dbReference>
<dbReference type="Pfam" id="PF04389">
    <property type="entry name" value="Peptidase_M28"/>
    <property type="match status" value="1"/>
</dbReference>
<keyword evidence="2" id="KW-0732">Signal</keyword>
<reference evidence="6 7" key="1">
    <citation type="submission" date="2016-06" db="EMBL/GenBank/DDBJ databases">
        <title>Complete genome sequence of a deep-branching marine Gamma Proteobacterium Woeseia oceani type strain XK5.</title>
        <authorList>
            <person name="Mu D."/>
            <person name="Du Z."/>
        </authorList>
    </citation>
    <scope>NUCLEOTIDE SEQUENCE [LARGE SCALE GENOMIC DNA]</scope>
    <source>
        <strain evidence="6 7">XK5</strain>
    </source>
</reference>
<feature type="domain" description="PA" evidence="3">
    <location>
        <begin position="145"/>
        <end position="208"/>
    </location>
</feature>
<dbReference type="InterPro" id="IPR007365">
    <property type="entry name" value="TFR-like_dimer_dom"/>
</dbReference>
<dbReference type="GO" id="GO:0016787">
    <property type="term" value="F:hydrolase activity"/>
    <property type="evidence" value="ECO:0007669"/>
    <property type="project" value="UniProtKB-KW"/>
</dbReference>
<evidence type="ECO:0000256" key="1">
    <source>
        <dbReference type="ARBA" id="ARBA00005634"/>
    </source>
</evidence>
<dbReference type="InterPro" id="IPR039373">
    <property type="entry name" value="Peptidase_M28B"/>
</dbReference>
<evidence type="ECO:0000259" key="4">
    <source>
        <dbReference type="Pfam" id="PF04253"/>
    </source>
</evidence>
<dbReference type="Pfam" id="PF02225">
    <property type="entry name" value="PA"/>
    <property type="match status" value="1"/>
</dbReference>
<comment type="similarity">
    <text evidence="1">Belongs to the peptidase M28 family. M28B subfamily.</text>
</comment>
<dbReference type="STRING" id="1548547.BA177_02740"/>
<protein>
    <submittedName>
        <fullName evidence="6">Folate hydrolase</fullName>
    </submittedName>
</protein>
<dbReference type="OrthoDB" id="9769665at2"/>
<feature type="signal peptide" evidence="2">
    <location>
        <begin position="1"/>
        <end position="19"/>
    </location>
</feature>
<dbReference type="InterPro" id="IPR007484">
    <property type="entry name" value="Peptidase_M28"/>
</dbReference>
<accession>A0A193LD14</accession>
<dbReference type="Gene3D" id="3.50.30.30">
    <property type="match status" value="1"/>
</dbReference>
<evidence type="ECO:0000259" key="3">
    <source>
        <dbReference type="Pfam" id="PF02225"/>
    </source>
</evidence>
<dbReference type="RefSeq" id="WP_068612554.1">
    <property type="nucleotide sequence ID" value="NZ_CP016268.1"/>
</dbReference>
<feature type="domain" description="Peptidase M28" evidence="5">
    <location>
        <begin position="325"/>
        <end position="529"/>
    </location>
</feature>
<dbReference type="SUPFAM" id="SSF52025">
    <property type="entry name" value="PA domain"/>
    <property type="match status" value="1"/>
</dbReference>
<feature type="domain" description="Transferrin receptor-like dimerisation" evidence="4">
    <location>
        <begin position="622"/>
        <end position="729"/>
    </location>
</feature>